<dbReference type="Gene3D" id="1.20.1070.10">
    <property type="entry name" value="Rhodopsin 7-helix transmembrane proteins"/>
    <property type="match status" value="1"/>
</dbReference>
<dbReference type="PANTHER" id="PTHR46611">
    <property type="entry name" value="SERPENTINE RECEPTOR, CLASS X-RELATED"/>
    <property type="match status" value="1"/>
</dbReference>
<feature type="transmembrane region" description="Helical" evidence="1">
    <location>
        <begin position="148"/>
        <end position="174"/>
    </location>
</feature>
<feature type="signal peptide" evidence="2">
    <location>
        <begin position="1"/>
        <end position="18"/>
    </location>
</feature>
<dbReference type="PANTHER" id="PTHR46611:SF5">
    <property type="entry name" value="7TM GPCR SERPENTINE RECEPTOR CLASS X (SRX) DOMAIN-CONTAINING PROTEIN"/>
    <property type="match status" value="1"/>
</dbReference>
<accession>A0A1I7U2C8</accession>
<evidence type="ECO:0000256" key="2">
    <source>
        <dbReference type="SAM" id="SignalP"/>
    </source>
</evidence>
<keyword evidence="1" id="KW-0812">Transmembrane</keyword>
<evidence type="ECO:0000313" key="5">
    <source>
        <dbReference type="WBParaSite" id="Csp11.Scaffold629.g14148.t1"/>
    </source>
</evidence>
<evidence type="ECO:0000313" key="4">
    <source>
        <dbReference type="Proteomes" id="UP000095282"/>
    </source>
</evidence>
<keyword evidence="4" id="KW-1185">Reference proteome</keyword>
<feature type="transmembrane region" description="Helical" evidence="1">
    <location>
        <begin position="95"/>
        <end position="121"/>
    </location>
</feature>
<dbReference type="AlphaFoldDB" id="A0A1I7U2C8"/>
<feature type="transmembrane region" description="Helical" evidence="1">
    <location>
        <begin position="46"/>
        <end position="74"/>
    </location>
</feature>
<protein>
    <submittedName>
        <fullName evidence="5">G_PROTEIN_RECEP_F1_2 domain-containing protein</fullName>
    </submittedName>
</protein>
<dbReference type="CDD" id="cd00637">
    <property type="entry name" value="7tm_classA_rhodopsin-like"/>
    <property type="match status" value="1"/>
</dbReference>
<feature type="transmembrane region" description="Helical" evidence="1">
    <location>
        <begin position="316"/>
        <end position="336"/>
    </location>
</feature>
<feature type="transmembrane region" description="Helical" evidence="1">
    <location>
        <begin position="186"/>
        <end position="213"/>
    </location>
</feature>
<organism evidence="4 5">
    <name type="scientific">Caenorhabditis tropicalis</name>
    <dbReference type="NCBI Taxonomy" id="1561998"/>
    <lineage>
        <taxon>Eukaryota</taxon>
        <taxon>Metazoa</taxon>
        <taxon>Ecdysozoa</taxon>
        <taxon>Nematoda</taxon>
        <taxon>Chromadorea</taxon>
        <taxon>Rhabditida</taxon>
        <taxon>Rhabditina</taxon>
        <taxon>Rhabditomorpha</taxon>
        <taxon>Rhabditoidea</taxon>
        <taxon>Rhabditidae</taxon>
        <taxon>Peloderinae</taxon>
        <taxon>Caenorhabditis</taxon>
    </lineage>
</organism>
<dbReference type="WBParaSite" id="Csp11.Scaffold629.g14148.t1">
    <property type="protein sequence ID" value="Csp11.Scaffold629.g14148.t1"/>
    <property type="gene ID" value="Csp11.Scaffold629.g14148"/>
</dbReference>
<proteinExistence type="predicted"/>
<feature type="transmembrane region" description="Helical" evidence="1">
    <location>
        <begin position="447"/>
        <end position="470"/>
    </location>
</feature>
<feature type="domain" description="7TM GPCR serpentine receptor class x (Srx)" evidence="3">
    <location>
        <begin position="99"/>
        <end position="336"/>
    </location>
</feature>
<dbReference type="SUPFAM" id="SSF81321">
    <property type="entry name" value="Family A G protein-coupled receptor-like"/>
    <property type="match status" value="1"/>
</dbReference>
<evidence type="ECO:0000259" key="3">
    <source>
        <dbReference type="Pfam" id="PF10328"/>
    </source>
</evidence>
<dbReference type="InterPro" id="IPR019430">
    <property type="entry name" value="7TM_GPCR_serpentine_rcpt_Srx"/>
</dbReference>
<evidence type="ECO:0000256" key="1">
    <source>
        <dbReference type="SAM" id="Phobius"/>
    </source>
</evidence>
<feature type="chain" id="PRO_5009308323" evidence="2">
    <location>
        <begin position="19"/>
        <end position="591"/>
    </location>
</feature>
<reference evidence="5" key="1">
    <citation type="submission" date="2016-11" db="UniProtKB">
        <authorList>
            <consortium name="WormBaseParasite"/>
        </authorList>
    </citation>
    <scope>IDENTIFICATION</scope>
</reference>
<feature type="transmembrane region" description="Helical" evidence="1">
    <location>
        <begin position="233"/>
        <end position="261"/>
    </location>
</feature>
<dbReference type="eggNOG" id="KOG1820">
    <property type="taxonomic scope" value="Eukaryota"/>
</dbReference>
<feature type="domain" description="7TM GPCR serpentine receptor class x (Srx)" evidence="3">
    <location>
        <begin position="348"/>
        <end position="545"/>
    </location>
</feature>
<feature type="transmembrane region" description="Helical" evidence="1">
    <location>
        <begin position="522"/>
        <end position="542"/>
    </location>
</feature>
<keyword evidence="2" id="KW-0732">Signal</keyword>
<name>A0A1I7U2C8_9PELO</name>
<dbReference type="Proteomes" id="UP000095282">
    <property type="component" value="Unplaced"/>
</dbReference>
<feature type="transmembrane region" description="Helical" evidence="1">
    <location>
        <begin position="405"/>
        <end position="427"/>
    </location>
</feature>
<sequence>MSNTVIVFAVFIVTVISAFTLPKGCGYVYNPEYFQWIPEEDQCAETFSNAIMVSISTITLTSNIFNVATAARLLMSKMVGMTKQDSSRRRRRWMIMFVQKICLVKTVPNLIVCLSFLFWVIPLTSLRFTYDEVSHWMNSLLGQLTGTWAYLLTPILQVSMSCNRFYVLYFPFGIKLIKRFPMSNTVLVLAVFIVTVITASTFTLSGEGCGYVYNPEYFLWLPEDEDGQCAETFYNVFMVSISTITLTSNGFNIATGARLLMSKMVGISKQESSKRRKRWMMMFVQSVFQDCLQLFDTLNSYYIVLISDATWFQFRFVTLSLVTIAMLDGLAMFACHSDIHPNWIKNDSAFLIKYSHILGLAAMSIYEVSNLLHLLIAFNRFCAVFFSTHYENLFSSFGTIIMIQLVWIISFILCSIFYEFLGCYFSYDDVSWTFGFLASPKCEQLTWYTDFALNTTLIVITLFINLLTAFKAGKNSRMLMNAAGIQMSQRQKQREMGFIKQTFFQGISIFAGQFTYYLVAPFLTNSVLLFLVASLWAFMHAVEGGTPLSRGGDATITRFRGNMIRPKRTTNMTKEKLADIVMQLERVKNGN</sequence>
<keyword evidence="1" id="KW-0472">Membrane</keyword>
<feature type="transmembrane region" description="Helical" evidence="1">
    <location>
        <begin position="348"/>
        <end position="366"/>
    </location>
</feature>
<keyword evidence="1" id="KW-1133">Transmembrane helix</keyword>
<dbReference type="Pfam" id="PF10328">
    <property type="entry name" value="7TM_GPCR_Srx"/>
    <property type="match status" value="2"/>
</dbReference>